<feature type="transmembrane region" description="Helical" evidence="1">
    <location>
        <begin position="183"/>
        <end position="202"/>
    </location>
</feature>
<dbReference type="HOGENOM" id="CLU_064777_0_0_1"/>
<evidence type="ECO:0000313" key="3">
    <source>
        <dbReference type="Proteomes" id="UP000017559"/>
    </source>
</evidence>
<proteinExistence type="predicted"/>
<organism evidence="2 3">
    <name type="scientific">Moniliophthora roreri (strain MCA 2997)</name>
    <name type="common">Cocoa frosty pod rot fungus</name>
    <name type="synonym">Crinipellis roreri</name>
    <dbReference type="NCBI Taxonomy" id="1381753"/>
    <lineage>
        <taxon>Eukaryota</taxon>
        <taxon>Fungi</taxon>
        <taxon>Dikarya</taxon>
        <taxon>Basidiomycota</taxon>
        <taxon>Agaricomycotina</taxon>
        <taxon>Agaricomycetes</taxon>
        <taxon>Agaricomycetidae</taxon>
        <taxon>Agaricales</taxon>
        <taxon>Marasmiineae</taxon>
        <taxon>Marasmiaceae</taxon>
        <taxon>Moniliophthora</taxon>
    </lineage>
</organism>
<sequence>MRTDKSTKDTEIYNTRLARSDVAFCVLNRFNNHDIRILLLPFPSLSRHQPGLSKQSANSVMLDFTPAQYHYLQILIGLTHVISLSLLSFLIPRQAPRLYQWKRLTWGKVCLFLFLVDCWLFIFFSGLLLTGIGTRNSTLCAVTIWSCLFFQGSVKTLKYAFLVEKSYIVWSGGRRISRFRTKVYRMSSAVLLGHIVFSPFLVKNNHVREDRICVIVFSHPVLFSMGAADLSLYVAFTWLFLLPLRRTHIFSPRLRDVARKTLYGTVVALTISAGNVVAVAVLAGIEMAQVCMISCVLDVTLNALVLYRVSSGASSYSVNHPTIPEINVTKSSTAVKTRWSPMNKIDQVGTVNTYRDGAIERRHSV</sequence>
<name>V2WSE5_MONRO</name>
<evidence type="ECO:0000313" key="2">
    <source>
        <dbReference type="EMBL" id="ESK89768.1"/>
    </source>
</evidence>
<keyword evidence="1" id="KW-0812">Transmembrane</keyword>
<protein>
    <recommendedName>
        <fullName evidence="4">Transmembrane protein</fullName>
    </recommendedName>
</protein>
<dbReference type="Proteomes" id="UP000017559">
    <property type="component" value="Unassembled WGS sequence"/>
</dbReference>
<gene>
    <name evidence="2" type="ORF">Moror_16830</name>
</gene>
<feature type="transmembrane region" description="Helical" evidence="1">
    <location>
        <begin position="71"/>
        <end position="91"/>
    </location>
</feature>
<evidence type="ECO:0000256" key="1">
    <source>
        <dbReference type="SAM" id="Phobius"/>
    </source>
</evidence>
<dbReference type="PANTHER" id="PTHR38848:SF3">
    <property type="entry name" value="G-PROTEIN COUPLED RECEPTORS FAMILY 3 PROFILE DOMAIN-CONTAINING PROTEIN"/>
    <property type="match status" value="1"/>
</dbReference>
<keyword evidence="3" id="KW-1185">Reference proteome</keyword>
<keyword evidence="1" id="KW-1133">Transmembrane helix</keyword>
<comment type="caution">
    <text evidence="2">The sequence shown here is derived from an EMBL/GenBank/DDBJ whole genome shotgun (WGS) entry which is preliminary data.</text>
</comment>
<dbReference type="AlphaFoldDB" id="V2WSE5"/>
<feature type="transmembrane region" description="Helical" evidence="1">
    <location>
        <begin position="142"/>
        <end position="162"/>
    </location>
</feature>
<accession>V2WSE5</accession>
<dbReference type="EMBL" id="AWSO01000518">
    <property type="protein sequence ID" value="ESK89768.1"/>
    <property type="molecule type" value="Genomic_DNA"/>
</dbReference>
<feature type="transmembrane region" description="Helical" evidence="1">
    <location>
        <begin position="222"/>
        <end position="241"/>
    </location>
</feature>
<evidence type="ECO:0008006" key="4">
    <source>
        <dbReference type="Google" id="ProtNLM"/>
    </source>
</evidence>
<keyword evidence="1" id="KW-0472">Membrane</keyword>
<dbReference type="OrthoDB" id="3210850at2759"/>
<feature type="transmembrane region" description="Helical" evidence="1">
    <location>
        <begin position="111"/>
        <end position="130"/>
    </location>
</feature>
<dbReference type="KEGG" id="mrr:Moror_16830"/>
<feature type="transmembrane region" description="Helical" evidence="1">
    <location>
        <begin position="262"/>
        <end position="281"/>
    </location>
</feature>
<reference evidence="2 3" key="1">
    <citation type="journal article" date="2014" name="BMC Genomics">
        <title>Genome and secretome analysis of the hemibiotrophic fungal pathogen, Moniliophthora roreri, which causes frosty pod rot disease of cacao: mechanisms of the biotrophic and necrotrophic phases.</title>
        <authorList>
            <person name="Meinhardt L.W."/>
            <person name="Costa G.G.L."/>
            <person name="Thomazella D.P.T."/>
            <person name="Teixeira P.J.P.L."/>
            <person name="Carazzolle M.F."/>
            <person name="Schuster S.C."/>
            <person name="Carlson J.E."/>
            <person name="Guiltinan M.J."/>
            <person name="Mieczkowski P."/>
            <person name="Farmer A."/>
            <person name="Ramaraj T."/>
            <person name="Crozier J."/>
            <person name="Davis R.E."/>
            <person name="Shao J."/>
            <person name="Melnick R.L."/>
            <person name="Pereira G.A.G."/>
            <person name="Bailey B.A."/>
        </authorList>
    </citation>
    <scope>NUCLEOTIDE SEQUENCE [LARGE SCALE GENOMIC DNA]</scope>
    <source>
        <strain evidence="2 3">MCA 2997</strain>
    </source>
</reference>
<dbReference type="PANTHER" id="PTHR38848">
    <property type="entry name" value="G-PROTEIN COUPLED RECEPTORS FAMILY 3 PROFILE DOMAIN-CONTAINING PROTEIN"/>
    <property type="match status" value="1"/>
</dbReference>